<reference evidence="1" key="1">
    <citation type="submission" date="2018-03" db="EMBL/GenBank/DDBJ databases">
        <authorList>
            <person name="Nunes O.C."/>
            <person name="Lopes A.R."/>
            <person name="Froufe H."/>
            <person name="Munoz-Merida A."/>
            <person name="Barroso C."/>
            <person name="Egas C."/>
        </authorList>
    </citation>
    <scope>NUCLEOTIDE SEQUENCE</scope>
    <source>
        <strain evidence="1">ON4</strain>
    </source>
</reference>
<proteinExistence type="predicted"/>
<sequence length="117" mass="13243">MTSTDLDKFFEGAFDEEEALAEIAENPGIETRFSRDFFAAEFEDGTRIGVPLKLTRELYADVTERFDDPFDQLEALLIALGLEDELGKIPDDIRLQAVFVERYFDALTKVQNASLGK</sequence>
<organism evidence="1 2">
    <name type="scientific">Gulosibacter molinativorax</name>
    <dbReference type="NCBI Taxonomy" id="256821"/>
    <lineage>
        <taxon>Bacteria</taxon>
        <taxon>Bacillati</taxon>
        <taxon>Actinomycetota</taxon>
        <taxon>Actinomycetes</taxon>
        <taxon>Micrococcales</taxon>
        <taxon>Microbacteriaceae</taxon>
        <taxon>Gulosibacter</taxon>
    </lineage>
</organism>
<comment type="caution">
    <text evidence="1">The sequence shown here is derived from an EMBL/GenBank/DDBJ whole genome shotgun (WGS) entry which is preliminary data.</text>
</comment>
<protein>
    <submittedName>
        <fullName evidence="1">Uncharacterized protein</fullName>
    </submittedName>
</protein>
<evidence type="ECO:0000313" key="1">
    <source>
        <dbReference type="EMBL" id="MDJ1372751.1"/>
    </source>
</evidence>
<dbReference type="RefSeq" id="WP_026937857.1">
    <property type="nucleotide sequence ID" value="NZ_CP028426.1"/>
</dbReference>
<accession>A0ABT7CEJ6</accession>
<evidence type="ECO:0000313" key="2">
    <source>
        <dbReference type="Proteomes" id="UP001170379"/>
    </source>
</evidence>
<dbReference type="EMBL" id="PXVD01000046">
    <property type="protein sequence ID" value="MDJ1372751.1"/>
    <property type="molecule type" value="Genomic_DNA"/>
</dbReference>
<dbReference type="Proteomes" id="UP001170379">
    <property type="component" value="Unassembled WGS sequence"/>
</dbReference>
<gene>
    <name evidence="1" type="ORF">C7K25_15540</name>
</gene>
<keyword evidence="2" id="KW-1185">Reference proteome</keyword>
<name>A0ABT7CEJ6_9MICO</name>
<reference evidence="1" key="2">
    <citation type="journal article" date="2022" name="Sci. Rep.">
        <title>In silico prediction of the enzymes involved in the degradation of the herbicide molinate by Gulosibacter molinativorax ON4T.</title>
        <authorList>
            <person name="Lopes A.R."/>
            <person name="Bunin E."/>
            <person name="Viana A.T."/>
            <person name="Froufe H."/>
            <person name="Munoz-Merida A."/>
            <person name="Pinho D."/>
            <person name="Figueiredo J."/>
            <person name="Barroso C."/>
            <person name="Vaz-Moreira I."/>
            <person name="Bellanger X."/>
            <person name="Egas C."/>
            <person name="Nunes O.C."/>
        </authorList>
    </citation>
    <scope>NUCLEOTIDE SEQUENCE</scope>
    <source>
        <strain evidence="1">ON4</strain>
    </source>
</reference>